<feature type="transmembrane region" description="Helical" evidence="3">
    <location>
        <begin position="61"/>
        <end position="80"/>
    </location>
</feature>
<keyword evidence="3" id="KW-1133">Transmembrane helix</keyword>
<feature type="compositionally biased region" description="Acidic residues" evidence="2">
    <location>
        <begin position="332"/>
        <end position="342"/>
    </location>
</feature>
<feature type="transmembrane region" description="Helical" evidence="3">
    <location>
        <begin position="447"/>
        <end position="470"/>
    </location>
</feature>
<feature type="transmembrane region" description="Helical" evidence="3">
    <location>
        <begin position="507"/>
        <end position="529"/>
    </location>
</feature>
<dbReference type="OrthoDB" id="6499973at2759"/>
<feature type="transmembrane region" description="Helical" evidence="3">
    <location>
        <begin position="182"/>
        <end position="205"/>
    </location>
</feature>
<dbReference type="InterPro" id="IPR020846">
    <property type="entry name" value="MFS_dom"/>
</dbReference>
<feature type="transmembrane region" description="Helical" evidence="3">
    <location>
        <begin position="535"/>
        <end position="559"/>
    </location>
</feature>
<feature type="region of interest" description="Disordered" evidence="2">
    <location>
        <begin position="326"/>
        <end position="346"/>
    </location>
</feature>
<comment type="subcellular location">
    <subcellularLocation>
        <location evidence="1">Membrane</location>
        <topology evidence="1">Multi-pass membrane protein</topology>
    </subcellularLocation>
</comment>
<dbReference type="PROSITE" id="PS50850">
    <property type="entry name" value="MFS"/>
    <property type="match status" value="1"/>
</dbReference>
<accession>A0A0D8XUB3</accession>
<dbReference type="GO" id="GO:0016020">
    <property type="term" value="C:membrane"/>
    <property type="evidence" value="ECO:0007669"/>
    <property type="project" value="UniProtKB-SubCell"/>
</dbReference>
<feature type="transmembrane region" description="Helical" evidence="3">
    <location>
        <begin position="21"/>
        <end position="41"/>
    </location>
</feature>
<dbReference type="PANTHER" id="PTHR11360">
    <property type="entry name" value="MONOCARBOXYLATE TRANSPORTER"/>
    <property type="match status" value="1"/>
</dbReference>
<keyword evidence="3" id="KW-0472">Membrane</keyword>
<dbReference type="FunFam" id="1.20.1250.20:FF:000667">
    <property type="entry name" value="monocarboxylate transporter 2-like"/>
    <property type="match status" value="1"/>
</dbReference>
<feature type="transmembrane region" description="Helical" evidence="3">
    <location>
        <begin position="92"/>
        <end position="112"/>
    </location>
</feature>
<feature type="domain" description="Major facilitator superfamily (MFS) profile" evidence="4">
    <location>
        <begin position="23"/>
        <end position="561"/>
    </location>
</feature>
<evidence type="ECO:0000313" key="5">
    <source>
        <dbReference type="EMBL" id="KJH47344.1"/>
    </source>
</evidence>
<dbReference type="CDD" id="cd17352">
    <property type="entry name" value="MFS_MCT_SLC16"/>
    <property type="match status" value="1"/>
</dbReference>
<dbReference type="FunFam" id="1.20.1250.20:FF:000664">
    <property type="entry name" value="MonoCarboxylate Transporter family"/>
    <property type="match status" value="1"/>
</dbReference>
<feature type="transmembrane region" description="Helical" evidence="3">
    <location>
        <begin position="359"/>
        <end position="383"/>
    </location>
</feature>
<dbReference type="GO" id="GO:0008028">
    <property type="term" value="F:monocarboxylic acid transmembrane transporter activity"/>
    <property type="evidence" value="ECO:0007669"/>
    <property type="project" value="TreeGrafter"/>
</dbReference>
<dbReference type="InterPro" id="IPR036259">
    <property type="entry name" value="MFS_trans_sf"/>
</dbReference>
<gene>
    <name evidence="5" type="ORF">DICVIV_06549</name>
</gene>
<feature type="transmembrane region" description="Helical" evidence="3">
    <location>
        <begin position="118"/>
        <end position="144"/>
    </location>
</feature>
<dbReference type="InterPro" id="IPR050327">
    <property type="entry name" value="Proton-linked_MCT"/>
</dbReference>
<organism evidence="5 6">
    <name type="scientific">Dictyocaulus viviparus</name>
    <name type="common">Bovine lungworm</name>
    <dbReference type="NCBI Taxonomy" id="29172"/>
    <lineage>
        <taxon>Eukaryota</taxon>
        <taxon>Metazoa</taxon>
        <taxon>Ecdysozoa</taxon>
        <taxon>Nematoda</taxon>
        <taxon>Chromadorea</taxon>
        <taxon>Rhabditida</taxon>
        <taxon>Rhabditina</taxon>
        <taxon>Rhabditomorpha</taxon>
        <taxon>Strongyloidea</taxon>
        <taxon>Metastrongylidae</taxon>
        <taxon>Dictyocaulus</taxon>
    </lineage>
</organism>
<reference evidence="6" key="2">
    <citation type="journal article" date="2016" name="Sci. Rep.">
        <title>Dictyocaulus viviparus genome, variome and transcriptome elucidate lungworm biology and support future intervention.</title>
        <authorList>
            <person name="McNulty S.N."/>
            <person name="Strube C."/>
            <person name="Rosa B.A."/>
            <person name="Martin J.C."/>
            <person name="Tyagi R."/>
            <person name="Choi Y.J."/>
            <person name="Wang Q."/>
            <person name="Hallsworth Pepin K."/>
            <person name="Zhang X."/>
            <person name="Ozersky P."/>
            <person name="Wilson R.K."/>
            <person name="Sternberg P.W."/>
            <person name="Gasser R.B."/>
            <person name="Mitreva M."/>
        </authorList>
    </citation>
    <scope>NUCLEOTIDE SEQUENCE [LARGE SCALE GENOMIC DNA]</scope>
    <source>
        <strain evidence="6">HannoverDv2000</strain>
    </source>
</reference>
<dbReference type="EMBL" id="KN716311">
    <property type="protein sequence ID" value="KJH47344.1"/>
    <property type="molecule type" value="Genomic_DNA"/>
</dbReference>
<feature type="transmembrane region" description="Helical" evidence="3">
    <location>
        <begin position="476"/>
        <end position="495"/>
    </location>
</feature>
<dbReference type="Proteomes" id="UP000053766">
    <property type="component" value="Unassembled WGS sequence"/>
</dbReference>
<keyword evidence="6" id="KW-1185">Reference proteome</keyword>
<sequence length="581" mass="63524">MTAEKSSSKTSQLVPIAPDGGWGWVVVLGSFFIHVFADGFVYSFGVLVEVLMKEFKSDNTVSAMIISLLTGLTLGSGPLASAITNKYGCRTTAIIGSFIASTGYRCAASYFATAMWHIVLSVGVIMGVGFGLMYCPAIVIVTMYFEKRRSLATGIAVAGAGVGTVLFSPINEYIISHHGWRAVFLTFLAAKLEDISGILAISVLCGWTFRPLKFREVTENGESDETDEFKKPALGDVKVESIALLTPEKPVNSNCHGILRDAKSLIDVNHSHDAGIGERDVGYLNRKDVFYTGSITNVAEFKEHPDRFRSTGSLHRHTPAALSAERLQEVKEDSEETSEETSTDNVEGKNMFKTISKMLSLSLLLDPTFLIFSISNLLTSVGFNSPLYFLPLHATKGVGLDTVSSSRVLSVFGLCNTLGRVVFGVVADHRLPLPYKLGEDTVRNRLWMYNLSLSICGLLTAFCYLCKSFISLSIYAGLFGFSISSYICLTSVILVDLLGLDKLTNAFGLLLLWQGVGTVFGPPISGYLADITNTYVWSFVFCGANLLISGMMLFSIPYFRNKQSRQTVSQYPPEEERQLNL</sequence>
<proteinExistence type="predicted"/>
<evidence type="ECO:0000256" key="2">
    <source>
        <dbReference type="SAM" id="MobiDB-lite"/>
    </source>
</evidence>
<dbReference type="AlphaFoldDB" id="A0A0D8XUB3"/>
<reference evidence="5 6" key="1">
    <citation type="submission" date="2013-11" db="EMBL/GenBank/DDBJ databases">
        <title>Draft genome of the bovine lungworm Dictyocaulus viviparus.</title>
        <authorList>
            <person name="Mitreva M."/>
        </authorList>
    </citation>
    <scope>NUCLEOTIDE SEQUENCE [LARGE SCALE GENOMIC DNA]</scope>
    <source>
        <strain evidence="5 6">HannoverDv2000</strain>
    </source>
</reference>
<dbReference type="PANTHER" id="PTHR11360:SF284">
    <property type="entry name" value="EG:103B4.3 PROTEIN-RELATED"/>
    <property type="match status" value="1"/>
</dbReference>
<evidence type="ECO:0000256" key="3">
    <source>
        <dbReference type="SAM" id="Phobius"/>
    </source>
</evidence>
<dbReference type="Pfam" id="PF07690">
    <property type="entry name" value="MFS_1"/>
    <property type="match status" value="2"/>
</dbReference>
<dbReference type="SUPFAM" id="SSF103473">
    <property type="entry name" value="MFS general substrate transporter"/>
    <property type="match status" value="1"/>
</dbReference>
<name>A0A0D8XUB3_DICVI</name>
<feature type="transmembrane region" description="Helical" evidence="3">
    <location>
        <begin position="151"/>
        <end position="170"/>
    </location>
</feature>
<protein>
    <submittedName>
        <fullName evidence="5">Transporter, major facilitator family protein</fullName>
    </submittedName>
</protein>
<evidence type="ECO:0000259" key="4">
    <source>
        <dbReference type="PROSITE" id="PS50850"/>
    </source>
</evidence>
<dbReference type="Gene3D" id="1.20.1250.20">
    <property type="entry name" value="MFS general substrate transporter like domains"/>
    <property type="match status" value="2"/>
</dbReference>
<evidence type="ECO:0000256" key="1">
    <source>
        <dbReference type="ARBA" id="ARBA00004141"/>
    </source>
</evidence>
<dbReference type="InterPro" id="IPR011701">
    <property type="entry name" value="MFS"/>
</dbReference>
<evidence type="ECO:0000313" key="6">
    <source>
        <dbReference type="Proteomes" id="UP000053766"/>
    </source>
</evidence>
<keyword evidence="3" id="KW-0812">Transmembrane</keyword>